<sequence>MPDPRFRPGPIFRSLRGPAIALYVLLGVTAVACLLAAIAFFHRASLVDQLLRSRWSAPDSDGANHSIAVWWGLATLAMVATAVVFVVWFHRARRNVELFPPSVQRLSGGWAIGGWFCPVVNLWFPPLIAHDIWKASDPRAPMRGGATPGRHPLLWAWWSTYLAANVVLAVGLSGRESDGGDAMTGSDAWVAYHESYRTSDTAAGWAFLLMIIAAGTAIAVVARITGFQIEREYAFLVPPTMHPAHPMHPMHTLYAAQPTHPEVAASGPVPGSAPPVAPPIPRQPPPPPRPKDPPAPF</sequence>
<feature type="transmembrane region" description="Helical" evidence="2">
    <location>
        <begin position="202"/>
        <end position="222"/>
    </location>
</feature>
<keyword evidence="2" id="KW-0472">Membrane</keyword>
<name>A0A401YJ89_9ACTN</name>
<evidence type="ECO:0000313" key="4">
    <source>
        <dbReference type="EMBL" id="GCD94661.1"/>
    </source>
</evidence>
<keyword evidence="2" id="KW-0812">Transmembrane</keyword>
<dbReference type="EMBL" id="BIFH01000016">
    <property type="protein sequence ID" value="GCD94661.1"/>
    <property type="molecule type" value="Genomic_DNA"/>
</dbReference>
<feature type="compositionally biased region" description="Pro residues" evidence="1">
    <location>
        <begin position="271"/>
        <end position="297"/>
    </location>
</feature>
<feature type="transmembrane region" description="Helical" evidence="2">
    <location>
        <begin position="20"/>
        <end position="46"/>
    </location>
</feature>
<dbReference type="AlphaFoldDB" id="A0A401YJ89"/>
<accession>A0A401YJ89</accession>
<dbReference type="Proteomes" id="UP000286931">
    <property type="component" value="Unassembled WGS sequence"/>
</dbReference>
<comment type="caution">
    <text evidence="4">The sequence shown here is derived from an EMBL/GenBank/DDBJ whole genome shotgun (WGS) entry which is preliminary data.</text>
</comment>
<protein>
    <recommendedName>
        <fullName evidence="3">DUF4328 domain-containing protein</fullName>
    </recommendedName>
</protein>
<dbReference type="InterPro" id="IPR025565">
    <property type="entry name" value="DUF4328"/>
</dbReference>
<feature type="transmembrane region" description="Helical" evidence="2">
    <location>
        <begin position="67"/>
        <end position="90"/>
    </location>
</feature>
<evidence type="ECO:0000313" key="5">
    <source>
        <dbReference type="Proteomes" id="UP000286931"/>
    </source>
</evidence>
<organism evidence="4 5">
    <name type="scientific">Embleya hyalina</name>
    <dbReference type="NCBI Taxonomy" id="516124"/>
    <lineage>
        <taxon>Bacteria</taxon>
        <taxon>Bacillati</taxon>
        <taxon>Actinomycetota</taxon>
        <taxon>Actinomycetes</taxon>
        <taxon>Kitasatosporales</taxon>
        <taxon>Streptomycetaceae</taxon>
        <taxon>Embleya</taxon>
    </lineage>
</organism>
<reference evidence="4 5" key="1">
    <citation type="submission" date="2018-12" db="EMBL/GenBank/DDBJ databases">
        <title>Draft genome sequence of Embleya hyalina NBRC 13850T.</title>
        <authorList>
            <person name="Komaki H."/>
            <person name="Hosoyama A."/>
            <person name="Kimura A."/>
            <person name="Ichikawa N."/>
            <person name="Tamura T."/>
        </authorList>
    </citation>
    <scope>NUCLEOTIDE SEQUENCE [LARGE SCALE GENOMIC DNA]</scope>
    <source>
        <strain evidence="4 5">NBRC 13850</strain>
    </source>
</reference>
<feature type="region of interest" description="Disordered" evidence="1">
    <location>
        <begin position="259"/>
        <end position="297"/>
    </location>
</feature>
<evidence type="ECO:0000256" key="1">
    <source>
        <dbReference type="SAM" id="MobiDB-lite"/>
    </source>
</evidence>
<feature type="transmembrane region" description="Helical" evidence="2">
    <location>
        <begin position="154"/>
        <end position="174"/>
    </location>
</feature>
<dbReference type="Pfam" id="PF14219">
    <property type="entry name" value="DUF4328"/>
    <property type="match status" value="1"/>
</dbReference>
<evidence type="ECO:0000259" key="3">
    <source>
        <dbReference type="Pfam" id="PF14219"/>
    </source>
</evidence>
<keyword evidence="5" id="KW-1185">Reference proteome</keyword>
<feature type="domain" description="DUF4328" evidence="3">
    <location>
        <begin position="72"/>
        <end position="225"/>
    </location>
</feature>
<evidence type="ECO:0000256" key="2">
    <source>
        <dbReference type="SAM" id="Phobius"/>
    </source>
</evidence>
<keyword evidence="2" id="KW-1133">Transmembrane helix</keyword>
<gene>
    <name evidence="4" type="ORF">EHYA_02330</name>
</gene>
<dbReference type="PROSITE" id="PS51257">
    <property type="entry name" value="PROKAR_LIPOPROTEIN"/>
    <property type="match status" value="1"/>
</dbReference>
<proteinExistence type="predicted"/>